<dbReference type="SUPFAM" id="SSF102198">
    <property type="entry name" value="Putative cyclase"/>
    <property type="match status" value="1"/>
</dbReference>
<dbReference type="EMBL" id="CP034328">
    <property type="protein sequence ID" value="AZL60677.1"/>
    <property type="molecule type" value="Genomic_DNA"/>
</dbReference>
<dbReference type="RefSeq" id="WP_125326889.1">
    <property type="nucleotide sequence ID" value="NZ_CP034328.1"/>
</dbReference>
<dbReference type="OrthoDB" id="9777007at2"/>
<dbReference type="Gene3D" id="3.50.30.50">
    <property type="entry name" value="Putative cyclase"/>
    <property type="match status" value="1"/>
</dbReference>
<dbReference type="InterPro" id="IPR006311">
    <property type="entry name" value="TAT_signal"/>
</dbReference>
<accession>A0A3S8UAN1</accession>
<dbReference type="InterPro" id="IPR007325">
    <property type="entry name" value="KFase/CYL"/>
</dbReference>
<evidence type="ECO:0000313" key="1">
    <source>
        <dbReference type="EMBL" id="AZL60677.1"/>
    </source>
</evidence>
<name>A0A3S8UAN1_9RHOB</name>
<dbReference type="Pfam" id="PF04199">
    <property type="entry name" value="Cyclase"/>
    <property type="match status" value="1"/>
</dbReference>
<gene>
    <name evidence="1" type="ORF">EI545_18735</name>
</gene>
<dbReference type="AlphaFoldDB" id="A0A3S8UAN1"/>
<dbReference type="KEGG" id="taw:EI545_18735"/>
<dbReference type="InterPro" id="IPR037175">
    <property type="entry name" value="KFase_sf"/>
</dbReference>
<reference evidence="1 2" key="1">
    <citation type="submission" date="2018-12" db="EMBL/GenBank/DDBJ databases">
        <title>Complete genome sequencing of Tabrizicola sp. K13M18.</title>
        <authorList>
            <person name="Bae J.-W."/>
        </authorList>
    </citation>
    <scope>NUCLEOTIDE SEQUENCE [LARGE SCALE GENOMIC DNA]</scope>
    <source>
        <strain evidence="1 2">K13M18</strain>
    </source>
</reference>
<dbReference type="PANTHER" id="PTHR31118">
    <property type="entry name" value="CYCLASE-LIKE PROTEIN 2"/>
    <property type="match status" value="1"/>
</dbReference>
<dbReference type="Proteomes" id="UP000282002">
    <property type="component" value="Chromosome"/>
</dbReference>
<dbReference type="PANTHER" id="PTHR31118:SF12">
    <property type="entry name" value="CYCLASE-LIKE PROTEIN 2"/>
    <property type="match status" value="1"/>
</dbReference>
<dbReference type="PROSITE" id="PS51318">
    <property type="entry name" value="TAT"/>
    <property type="match status" value="1"/>
</dbReference>
<protein>
    <submittedName>
        <fullName evidence="1">Cyclase family protein</fullName>
    </submittedName>
</protein>
<evidence type="ECO:0000313" key="2">
    <source>
        <dbReference type="Proteomes" id="UP000282002"/>
    </source>
</evidence>
<dbReference type="GO" id="GO:0004061">
    <property type="term" value="F:arylformamidase activity"/>
    <property type="evidence" value="ECO:0007669"/>
    <property type="project" value="InterPro"/>
</dbReference>
<keyword evidence="2" id="KW-1185">Reference proteome</keyword>
<organism evidence="1 2">
    <name type="scientific">Tabrizicola piscis</name>
    <dbReference type="NCBI Taxonomy" id="2494374"/>
    <lineage>
        <taxon>Bacteria</taxon>
        <taxon>Pseudomonadati</taxon>
        <taxon>Pseudomonadota</taxon>
        <taxon>Alphaproteobacteria</taxon>
        <taxon>Rhodobacterales</taxon>
        <taxon>Paracoccaceae</taxon>
        <taxon>Tabrizicola</taxon>
    </lineage>
</organism>
<sequence length="271" mass="27859">MCDACLIENIKSSMLSRRSLFTGAAATTAAVVAAGLTTAKPALAQAAGRVVDLTHAYDGAFPTFDGNPGILYEPAVKFEGNGYQLWKLTIFEHTGTHIDAPLHFSADGTSVADLAPEQLICPLCIIDVTAKAAEDPNAMVEPADIEAWVSANGAIPAGSCVAMNSGWGAKVASPDFRNTADGKLAFPGFSKAATDMLAGLDVASIGVDTLSLDPGNSADFAVHFSWLPGGRFGIENLANLDQLPATGATIFIGAPKHKTGTGGPARIMAVV</sequence>
<proteinExistence type="predicted"/>
<dbReference type="GO" id="GO:0019441">
    <property type="term" value="P:L-tryptophan catabolic process to kynurenine"/>
    <property type="evidence" value="ECO:0007669"/>
    <property type="project" value="InterPro"/>
</dbReference>